<reference evidence="11 12" key="1">
    <citation type="submission" date="2017-12" db="EMBL/GenBank/DDBJ databases">
        <title>Phylogenetic diversity of female urinary microbiome.</title>
        <authorList>
            <person name="Thomas-White K."/>
            <person name="Wolfe A.J."/>
        </authorList>
    </citation>
    <scope>NUCLEOTIDE SEQUENCE [LARGE SCALE GENOMIC DNA]</scope>
    <source>
        <strain evidence="11 12">UMB0682</strain>
    </source>
</reference>
<sequence length="597" mass="65617">MLEELEIRNLGPISHALITPSSHMTAITGETGAGKSMLLSAIKLISGSKAEVARISPNAKEAWVQGIFSIPKTSELVDAVGKSGIELEPSENDENKSDMYVSRTVPQEGRSRATISGFAVPKTVLEQVCSRLIVIHGQSDQLRIATNSKQRELLDTVSKNSELLKQYACAYQAWKDAKDACNRLENQASSSRQRADYLRESLARIRDVNPFPNEDKELRAKRERIENSAQIVKAVSIALASLDSSQIDYGASESSEDACFLVDKASQALRNIRVDDSFNSIANQLDDIHAQLDDIVMQLAQQLDIDVSEKDLDDLNSRIHDLTDLTRRWGPTLDDVLDWSEKAQFELEDLDDSPEAIAKARAKCAQRYDDALKLAEELYKTRLNAAHDFGTLVSEELNSLAMPGAQLIITVNKRCEDLSGSIPLDANGCDDVEFLFRPFPASSDLPMSKSASGGELSRLMLAIELVIAKLTDCDEENMTFIFDEVDSGVGGVAAVELGKRLAQLSQHAQVIVVTHLAQVASFADVQFAVQKNLVENGDNSENSSFAKVANTSVIELNDLMREQEIARMLDGSESKTSLEHARELLNASRKIIDGFTK</sequence>
<proteinExistence type="inferred from homology"/>
<evidence type="ECO:0000313" key="11">
    <source>
        <dbReference type="EMBL" id="PKZ60279.1"/>
    </source>
</evidence>
<dbReference type="GO" id="GO:0005524">
    <property type="term" value="F:ATP binding"/>
    <property type="evidence" value="ECO:0007669"/>
    <property type="project" value="UniProtKB-KW"/>
</dbReference>
<dbReference type="PANTHER" id="PTHR11059:SF0">
    <property type="entry name" value="DNA REPAIR PROTEIN RECN"/>
    <property type="match status" value="1"/>
</dbReference>
<dbReference type="EMBL" id="PKJN01000001">
    <property type="protein sequence ID" value="PKZ60279.1"/>
    <property type="molecule type" value="Genomic_DNA"/>
</dbReference>
<keyword evidence="5 9" id="KW-0227">DNA damage</keyword>
<evidence type="ECO:0000256" key="5">
    <source>
        <dbReference type="ARBA" id="ARBA00022763"/>
    </source>
</evidence>
<dbReference type="PANTHER" id="PTHR11059">
    <property type="entry name" value="DNA REPAIR PROTEIN RECN"/>
    <property type="match status" value="1"/>
</dbReference>
<feature type="domain" description="RecF/RecN/SMC N-terminal" evidence="10">
    <location>
        <begin position="2"/>
        <end position="531"/>
    </location>
</feature>
<name>A0AAP8LSN1_GARVA</name>
<evidence type="ECO:0000256" key="3">
    <source>
        <dbReference type="ARBA" id="ARBA00021315"/>
    </source>
</evidence>
<evidence type="ECO:0000313" key="12">
    <source>
        <dbReference type="Proteomes" id="UP000234905"/>
    </source>
</evidence>
<dbReference type="NCBIfam" id="TIGR00634">
    <property type="entry name" value="recN"/>
    <property type="match status" value="1"/>
</dbReference>
<dbReference type="InterPro" id="IPR027417">
    <property type="entry name" value="P-loop_NTPase"/>
</dbReference>
<comment type="similarity">
    <text evidence="2 9">Belongs to the RecN family.</text>
</comment>
<keyword evidence="7 9" id="KW-0234">DNA repair</keyword>
<evidence type="ECO:0000256" key="6">
    <source>
        <dbReference type="ARBA" id="ARBA00022840"/>
    </source>
</evidence>
<keyword evidence="4" id="KW-0547">Nucleotide-binding</keyword>
<dbReference type="AlphaFoldDB" id="A0AAP8LSN1"/>
<evidence type="ECO:0000256" key="1">
    <source>
        <dbReference type="ARBA" id="ARBA00003618"/>
    </source>
</evidence>
<dbReference type="Pfam" id="PF02463">
    <property type="entry name" value="SMC_N"/>
    <property type="match status" value="1"/>
</dbReference>
<dbReference type="InterPro" id="IPR003395">
    <property type="entry name" value="RecF/RecN/SMC_N"/>
</dbReference>
<dbReference type="GO" id="GO:0006310">
    <property type="term" value="P:DNA recombination"/>
    <property type="evidence" value="ECO:0007669"/>
    <property type="project" value="InterPro"/>
</dbReference>
<dbReference type="GO" id="GO:0009432">
    <property type="term" value="P:SOS response"/>
    <property type="evidence" value="ECO:0007669"/>
    <property type="project" value="TreeGrafter"/>
</dbReference>
<evidence type="ECO:0000256" key="8">
    <source>
        <dbReference type="ARBA" id="ARBA00033408"/>
    </source>
</evidence>
<dbReference type="SUPFAM" id="SSF52540">
    <property type="entry name" value="P-loop containing nucleoside triphosphate hydrolases"/>
    <property type="match status" value="1"/>
</dbReference>
<dbReference type="PIRSF" id="PIRSF003128">
    <property type="entry name" value="RecN"/>
    <property type="match status" value="1"/>
</dbReference>
<evidence type="ECO:0000259" key="10">
    <source>
        <dbReference type="Pfam" id="PF02463"/>
    </source>
</evidence>
<accession>A0AAP8LSN1</accession>
<dbReference type="Gene3D" id="3.40.50.300">
    <property type="entry name" value="P-loop containing nucleotide triphosphate hydrolases"/>
    <property type="match status" value="2"/>
</dbReference>
<gene>
    <name evidence="11" type="primary">recN</name>
    <name evidence="11" type="ORF">CYJ61_02530</name>
</gene>
<dbReference type="Proteomes" id="UP000234905">
    <property type="component" value="Unassembled WGS sequence"/>
</dbReference>
<evidence type="ECO:0000256" key="2">
    <source>
        <dbReference type="ARBA" id="ARBA00009441"/>
    </source>
</evidence>
<dbReference type="CDD" id="cd03241">
    <property type="entry name" value="ABC_RecN"/>
    <property type="match status" value="1"/>
</dbReference>
<dbReference type="GO" id="GO:0043590">
    <property type="term" value="C:bacterial nucleoid"/>
    <property type="evidence" value="ECO:0007669"/>
    <property type="project" value="TreeGrafter"/>
</dbReference>
<comment type="caution">
    <text evidence="11">The sequence shown here is derived from an EMBL/GenBank/DDBJ whole genome shotgun (WGS) entry which is preliminary data.</text>
</comment>
<organism evidence="11 12">
    <name type="scientific">Gardnerella vaginalis</name>
    <dbReference type="NCBI Taxonomy" id="2702"/>
    <lineage>
        <taxon>Bacteria</taxon>
        <taxon>Bacillati</taxon>
        <taxon>Actinomycetota</taxon>
        <taxon>Actinomycetes</taxon>
        <taxon>Bifidobacteriales</taxon>
        <taxon>Bifidobacteriaceae</taxon>
        <taxon>Gardnerella</taxon>
    </lineage>
</organism>
<evidence type="ECO:0000256" key="4">
    <source>
        <dbReference type="ARBA" id="ARBA00022741"/>
    </source>
</evidence>
<evidence type="ECO:0000256" key="7">
    <source>
        <dbReference type="ARBA" id="ARBA00023204"/>
    </source>
</evidence>
<keyword evidence="6" id="KW-0067">ATP-binding</keyword>
<dbReference type="InterPro" id="IPR004604">
    <property type="entry name" value="DNA_recomb/repair_RecN"/>
</dbReference>
<evidence type="ECO:0000256" key="9">
    <source>
        <dbReference type="PIRNR" id="PIRNR003128"/>
    </source>
</evidence>
<protein>
    <recommendedName>
        <fullName evidence="3 9">DNA repair protein RecN</fullName>
    </recommendedName>
    <alternativeName>
        <fullName evidence="8 9">Recombination protein N</fullName>
    </alternativeName>
</protein>
<dbReference type="GO" id="GO:0006281">
    <property type="term" value="P:DNA repair"/>
    <property type="evidence" value="ECO:0007669"/>
    <property type="project" value="UniProtKB-KW"/>
</dbReference>
<comment type="function">
    <text evidence="1 9">May be involved in recombinational repair of damaged DNA.</text>
</comment>